<dbReference type="PANTHER" id="PTHR43715:SF1">
    <property type="entry name" value="GDP-MANNOSE 4,6 DEHYDRATASE"/>
    <property type="match status" value="1"/>
</dbReference>
<keyword evidence="5" id="KW-0521">NADP</keyword>
<keyword evidence="8" id="KW-1185">Reference proteome</keyword>
<dbReference type="HAMAP" id="MF_00955">
    <property type="entry name" value="GDP_Man_dehydratase"/>
    <property type="match status" value="1"/>
</dbReference>
<dbReference type="Pfam" id="PF16363">
    <property type="entry name" value="GDP_Man_Dehyd"/>
    <property type="match status" value="1"/>
</dbReference>
<accession>A0ABW1ANF0</accession>
<dbReference type="InterPro" id="IPR036291">
    <property type="entry name" value="NAD(P)-bd_dom_sf"/>
</dbReference>
<comment type="catalytic activity">
    <reaction evidence="5">
        <text>GDP-alpha-D-mannose = GDP-4-dehydro-alpha-D-rhamnose + H2O</text>
        <dbReference type="Rhea" id="RHEA:23820"/>
        <dbReference type="ChEBI" id="CHEBI:15377"/>
        <dbReference type="ChEBI" id="CHEBI:57527"/>
        <dbReference type="ChEBI" id="CHEBI:57964"/>
        <dbReference type="EC" id="4.2.1.47"/>
    </reaction>
</comment>
<dbReference type="NCBIfam" id="TIGR01472">
    <property type="entry name" value="gmd"/>
    <property type="match status" value="1"/>
</dbReference>
<sequence>MTKKALITGVTGQDGAYLAEFLLKKGYEVHGIKRRTSLFNTDRIDHLYQDPHVSNRNFILHYGDLTDSTSLIRIVQKVQPDEIYNLAAQSHVAVSFEEPEYTANADGVGALRLLEAIRILGLEKKTRFYQASTSELYGLVQEIPQKETTPFYPRSPYAVAKLYAYWITVNYREAYGMYACNGILFNHESPQRGETFVTRKITRAIARIALGLQDCLYLGNMSALRDWGHARDYVEMQWLMLQQDTAEDFVIATGVQYSVRQFVQFAAEELGIRIRFEGEGVQEVGIVEAVTGEQAKCKAGEVIVRVDPRYFRPTEVETLLGDPSNAHAKLDWKPKTSLQQLVREMVQADYTAARRDSLVKLAGFQAYDYHE</sequence>
<evidence type="ECO:0000256" key="4">
    <source>
        <dbReference type="ARBA" id="ARBA00023239"/>
    </source>
</evidence>
<comment type="cofactor">
    <cofactor evidence="1 5">
        <name>NADP(+)</name>
        <dbReference type="ChEBI" id="CHEBI:58349"/>
    </cofactor>
</comment>
<dbReference type="EMBL" id="JBHSOG010000014">
    <property type="protein sequence ID" value="MFC5768685.1"/>
    <property type="molecule type" value="Genomic_DNA"/>
</dbReference>
<evidence type="ECO:0000256" key="2">
    <source>
        <dbReference type="ARBA" id="ARBA00009263"/>
    </source>
</evidence>
<dbReference type="EC" id="4.2.1.47" evidence="3 5"/>
<feature type="domain" description="NAD(P)-binding" evidence="6">
    <location>
        <begin position="6"/>
        <end position="345"/>
    </location>
</feature>
<dbReference type="Gene3D" id="3.40.50.720">
    <property type="entry name" value="NAD(P)-binding Rossmann-like Domain"/>
    <property type="match status" value="1"/>
</dbReference>
<comment type="caution">
    <text evidence="7">The sequence shown here is derived from an EMBL/GenBank/DDBJ whole genome shotgun (WGS) entry which is preliminary data.</text>
</comment>
<dbReference type="SUPFAM" id="SSF51735">
    <property type="entry name" value="NAD(P)-binding Rossmann-fold domains"/>
    <property type="match status" value="1"/>
</dbReference>
<dbReference type="InterPro" id="IPR016040">
    <property type="entry name" value="NAD(P)-bd_dom"/>
</dbReference>
<evidence type="ECO:0000256" key="5">
    <source>
        <dbReference type="HAMAP-Rule" id="MF_00955"/>
    </source>
</evidence>
<evidence type="ECO:0000256" key="1">
    <source>
        <dbReference type="ARBA" id="ARBA00001937"/>
    </source>
</evidence>
<dbReference type="GO" id="GO:0008446">
    <property type="term" value="F:GDP-mannose 4,6-dehydratase activity"/>
    <property type="evidence" value="ECO:0007669"/>
    <property type="project" value="UniProtKB-EC"/>
</dbReference>
<evidence type="ECO:0000313" key="8">
    <source>
        <dbReference type="Proteomes" id="UP001595974"/>
    </source>
</evidence>
<evidence type="ECO:0000313" key="7">
    <source>
        <dbReference type="EMBL" id="MFC5768685.1"/>
    </source>
</evidence>
<comment type="caution">
    <text evidence="5">Lacks conserved residue(s) required for the propagation of feature annotation.</text>
</comment>
<comment type="similarity">
    <text evidence="2 5">Belongs to the NAD(P)-dependent epimerase/dehydratase family. GDP-mannose 4,6-dehydratase subfamily.</text>
</comment>
<organism evidence="7 8">
    <name type="scientific">Thauera sinica</name>
    <dbReference type="NCBI Taxonomy" id="2665146"/>
    <lineage>
        <taxon>Bacteria</taxon>
        <taxon>Pseudomonadati</taxon>
        <taxon>Pseudomonadota</taxon>
        <taxon>Betaproteobacteria</taxon>
        <taxon>Rhodocyclales</taxon>
        <taxon>Zoogloeaceae</taxon>
        <taxon>Thauera</taxon>
    </lineage>
</organism>
<dbReference type="InterPro" id="IPR006368">
    <property type="entry name" value="GDP_Man_deHydtase"/>
</dbReference>
<dbReference type="RefSeq" id="WP_096448399.1">
    <property type="nucleotide sequence ID" value="NZ_JBHSOG010000014.1"/>
</dbReference>
<protein>
    <recommendedName>
        <fullName evidence="3 5">GDP-mannose 4,6-dehydratase</fullName>
        <ecNumber evidence="3 5">4.2.1.47</ecNumber>
    </recommendedName>
    <alternativeName>
        <fullName evidence="5">GDP-D-mannose dehydratase</fullName>
    </alternativeName>
</protein>
<dbReference type="CDD" id="cd05260">
    <property type="entry name" value="GDP_MD_SDR_e"/>
    <property type="match status" value="1"/>
</dbReference>
<dbReference type="PANTHER" id="PTHR43715">
    <property type="entry name" value="GDP-MANNOSE 4,6-DEHYDRATASE"/>
    <property type="match status" value="1"/>
</dbReference>
<dbReference type="Proteomes" id="UP001595974">
    <property type="component" value="Unassembled WGS sequence"/>
</dbReference>
<comment type="function">
    <text evidence="5">Catalyzes the conversion of GDP-D-mannose to GDP-4-dehydro-6-deoxy-D-mannose.</text>
</comment>
<dbReference type="Gene3D" id="3.90.25.10">
    <property type="entry name" value="UDP-galactose 4-epimerase, domain 1"/>
    <property type="match status" value="1"/>
</dbReference>
<evidence type="ECO:0000259" key="6">
    <source>
        <dbReference type="Pfam" id="PF16363"/>
    </source>
</evidence>
<evidence type="ECO:0000256" key="3">
    <source>
        <dbReference type="ARBA" id="ARBA00011989"/>
    </source>
</evidence>
<gene>
    <name evidence="5 7" type="primary">gmd</name>
    <name evidence="7" type="ORF">ACFPTN_04815</name>
</gene>
<proteinExistence type="inferred from homology"/>
<keyword evidence="4 5" id="KW-0456">Lyase</keyword>
<reference evidence="8" key="1">
    <citation type="journal article" date="2019" name="Int. J. Syst. Evol. Microbiol.">
        <title>The Global Catalogue of Microorganisms (GCM) 10K type strain sequencing project: providing services to taxonomists for standard genome sequencing and annotation.</title>
        <authorList>
            <consortium name="The Broad Institute Genomics Platform"/>
            <consortium name="The Broad Institute Genome Sequencing Center for Infectious Disease"/>
            <person name="Wu L."/>
            <person name="Ma J."/>
        </authorList>
    </citation>
    <scope>NUCLEOTIDE SEQUENCE [LARGE SCALE GENOMIC DNA]</scope>
    <source>
        <strain evidence="8">SHR3</strain>
    </source>
</reference>
<name>A0ABW1ANF0_9RHOO</name>